<organism evidence="1 2">
    <name type="scientific">Bacteroides fragilis</name>
    <dbReference type="NCBI Taxonomy" id="817"/>
    <lineage>
        <taxon>Bacteria</taxon>
        <taxon>Pseudomonadati</taxon>
        <taxon>Bacteroidota</taxon>
        <taxon>Bacteroidia</taxon>
        <taxon>Bacteroidales</taxon>
        <taxon>Bacteroidaceae</taxon>
        <taxon>Bacteroides</taxon>
    </lineage>
</organism>
<name>A0A5M5XD23_BACFG</name>
<proteinExistence type="predicted"/>
<dbReference type="AlphaFoldDB" id="A0A5M5XD23"/>
<comment type="caution">
    <text evidence="1">The sequence shown here is derived from an EMBL/GenBank/DDBJ whole genome shotgun (WGS) entry which is preliminary data.</text>
</comment>
<reference evidence="1 2" key="1">
    <citation type="journal article" date="2019" name="Nat. Med.">
        <title>A library of human gut bacterial isolates paired with longitudinal multiomics data enables mechanistic microbiome research.</title>
        <authorList>
            <person name="Poyet M."/>
            <person name="Groussin M."/>
            <person name="Gibbons S.M."/>
            <person name="Avila-Pacheco J."/>
            <person name="Jiang X."/>
            <person name="Kearney S.M."/>
            <person name="Perrotta A.R."/>
            <person name="Berdy B."/>
            <person name="Zhao S."/>
            <person name="Lieberman T.D."/>
            <person name="Swanson P.K."/>
            <person name="Smith M."/>
            <person name="Roesemann S."/>
            <person name="Alexander J.E."/>
            <person name="Rich S.A."/>
            <person name="Livny J."/>
            <person name="Vlamakis H."/>
            <person name="Clish C."/>
            <person name="Bullock K."/>
            <person name="Deik A."/>
            <person name="Scott J."/>
            <person name="Pierce K.A."/>
            <person name="Xavier R.J."/>
            <person name="Alm E.J."/>
        </authorList>
    </citation>
    <scope>NUCLEOTIDE SEQUENCE [LARGE SCALE GENOMIC DNA]</scope>
    <source>
        <strain evidence="1 2">BIOML-A1</strain>
    </source>
</reference>
<dbReference type="EMBL" id="VWAQ01000003">
    <property type="protein sequence ID" value="KAA5209499.1"/>
    <property type="molecule type" value="Genomic_DNA"/>
</dbReference>
<protein>
    <submittedName>
        <fullName evidence="1">Uncharacterized protein</fullName>
    </submittedName>
</protein>
<evidence type="ECO:0000313" key="1">
    <source>
        <dbReference type="EMBL" id="KAA5209499.1"/>
    </source>
</evidence>
<dbReference type="Proteomes" id="UP000429838">
    <property type="component" value="Unassembled WGS sequence"/>
</dbReference>
<sequence length="239" mass="27823">MSREVAFDFEKFRAFFQSYSLSGFDRNTQLLDNLSQLHKKYFAFLTFIAELQYQKENPSREISPFLTDNQLTYLTEACSDIGNAIFISVHGAYKASKLMLRSSIETFCKGIFEDEEPKILTEKSLYAIFNLIMELDSIKQEPSKTVFQTIHNEYKKLCADTHTATTINMAQITALKYFPAYDNKSMNEIKDVIFKLIPSYLFLLGLKYNKYYSKMDYRNKASVITQIKKELRPIIQGVK</sequence>
<accession>A0A5M5XD23</accession>
<gene>
    <name evidence="1" type="ORF">F2Z25_04915</name>
</gene>
<evidence type="ECO:0000313" key="2">
    <source>
        <dbReference type="Proteomes" id="UP000429838"/>
    </source>
</evidence>